<organism evidence="2 3">
    <name type="scientific">Sphingobium subterraneum</name>
    <dbReference type="NCBI Taxonomy" id="627688"/>
    <lineage>
        <taxon>Bacteria</taxon>
        <taxon>Pseudomonadati</taxon>
        <taxon>Pseudomonadota</taxon>
        <taxon>Alphaproteobacteria</taxon>
        <taxon>Sphingomonadales</taxon>
        <taxon>Sphingomonadaceae</taxon>
        <taxon>Sphingobium</taxon>
    </lineage>
</organism>
<dbReference type="Gene3D" id="3.30.420.40">
    <property type="match status" value="2"/>
</dbReference>
<sequence length="218" mass="22542">MRTLVIDTATEALSVALCDDDRCIAAFHEIVGRGHAEQLMPRVAALPEGGRAERILVDTGPGSFTGVRVGLAAARALGYAWNVPVVGYSALALVALAARRTHNSAEPITVVMTGGHGELFWQQFAVQDLAPLAPPVSTPISVLAGQLDSPLVYGSGATALVAAGYKGRAVPLHPEAADAVALPPALFQEEAGAVYGRGADAMTVAQRQTLAVVGQRDE</sequence>
<dbReference type="Proteomes" id="UP000552700">
    <property type="component" value="Unassembled WGS sequence"/>
</dbReference>
<reference evidence="2 3" key="1">
    <citation type="submission" date="2020-08" db="EMBL/GenBank/DDBJ databases">
        <title>Genomic Encyclopedia of Type Strains, Phase IV (KMG-IV): sequencing the most valuable type-strain genomes for metagenomic binning, comparative biology and taxonomic classification.</title>
        <authorList>
            <person name="Goeker M."/>
        </authorList>
    </citation>
    <scope>NUCLEOTIDE SEQUENCE [LARGE SCALE GENOMIC DNA]</scope>
    <source>
        <strain evidence="2 3">DSM 102255</strain>
    </source>
</reference>
<name>A0A841IX49_9SPHN</name>
<dbReference type="GO" id="GO:0002949">
    <property type="term" value="P:tRNA threonylcarbamoyladenosine modification"/>
    <property type="evidence" value="ECO:0007669"/>
    <property type="project" value="InterPro"/>
</dbReference>
<comment type="caution">
    <text evidence="2">The sequence shown here is derived from an EMBL/GenBank/DDBJ whole genome shotgun (WGS) entry which is preliminary data.</text>
</comment>
<dbReference type="InterPro" id="IPR000905">
    <property type="entry name" value="Gcp-like_dom"/>
</dbReference>
<dbReference type="EMBL" id="JACIJP010000001">
    <property type="protein sequence ID" value="MBB6123207.1"/>
    <property type="molecule type" value="Genomic_DNA"/>
</dbReference>
<dbReference type="AlphaFoldDB" id="A0A841IX49"/>
<proteinExistence type="predicted"/>
<dbReference type="RefSeq" id="WP_184077925.1">
    <property type="nucleotide sequence ID" value="NZ_JACIJP010000001.1"/>
</dbReference>
<keyword evidence="3" id="KW-1185">Reference proteome</keyword>
<dbReference type="InterPro" id="IPR043129">
    <property type="entry name" value="ATPase_NBD"/>
</dbReference>
<feature type="domain" description="Gcp-like" evidence="1">
    <location>
        <begin position="29"/>
        <end position="124"/>
    </location>
</feature>
<dbReference type="InterPro" id="IPR022496">
    <property type="entry name" value="T6A_TsaB"/>
</dbReference>
<gene>
    <name evidence="2" type="ORF">FHS92_000914</name>
</gene>
<evidence type="ECO:0000259" key="1">
    <source>
        <dbReference type="Pfam" id="PF00814"/>
    </source>
</evidence>
<dbReference type="SUPFAM" id="SSF53067">
    <property type="entry name" value="Actin-like ATPase domain"/>
    <property type="match status" value="1"/>
</dbReference>
<accession>A0A841IX49</accession>
<evidence type="ECO:0000313" key="2">
    <source>
        <dbReference type="EMBL" id="MBB6123207.1"/>
    </source>
</evidence>
<dbReference type="Pfam" id="PF00814">
    <property type="entry name" value="TsaD"/>
    <property type="match status" value="1"/>
</dbReference>
<evidence type="ECO:0000313" key="3">
    <source>
        <dbReference type="Proteomes" id="UP000552700"/>
    </source>
</evidence>
<protein>
    <submittedName>
        <fullName evidence="2">tRNA threonylcarbamoyl adenosine modification protein YeaZ</fullName>
    </submittedName>
</protein>
<dbReference type="NCBIfam" id="TIGR03725">
    <property type="entry name" value="T6A_YeaZ"/>
    <property type="match status" value="1"/>
</dbReference>